<evidence type="ECO:0000256" key="1">
    <source>
        <dbReference type="SAM" id="Phobius"/>
    </source>
</evidence>
<name>A0A0U1DMD6_9MYCO</name>
<keyword evidence="3" id="KW-1185">Reference proteome</keyword>
<sequence length="410" mass="42225">MKAHRAVIEVGPGTIRRLCCGTSEVDDDSPPSEVVGAALGAIDDRVALVAEHPVAVASLWSAVLRSAICADGNGIVVLHPSWWSSSRIRVLSSAAATVSDDVLVRPRSWLLRRAAHARAGSTLVEITGGMVVIDGDHAVGVPRRPPRRPVADEVLATIADMPATVVLIDTPSAVPGASALAAAIADGAGGIGRTAVRIDGARLTRLARSAASDLDEPTGRRDRRDRLPCRARTLGGVGAAAIVLAAAAPAVITVGRHGPPAPRPVTAPPTTFLVEGRVAVTVPADWSTQRVTGGPGSARVQVTSPSDPEVALHVTQSPVAGETLSGAAERLKRAIDAEPAGTFVDFNPTATSAGRPAVTYREVRAGHDVRWTVLVDGPVRIGLGCQSRPGNEEAVRAVCEQAVRSAHAIG</sequence>
<dbReference type="InterPro" id="IPR023840">
    <property type="entry name" value="T7SS_Rv3446c"/>
</dbReference>
<gene>
    <name evidence="2" type="ORF">BN000_04451</name>
</gene>
<evidence type="ECO:0000313" key="3">
    <source>
        <dbReference type="Proteomes" id="UP000199601"/>
    </source>
</evidence>
<dbReference type="AlphaFoldDB" id="A0A0U1DMD6"/>
<keyword evidence="1" id="KW-0812">Transmembrane</keyword>
<dbReference type="EMBL" id="CTEC01000002">
    <property type="protein sequence ID" value="CQD19199.1"/>
    <property type="molecule type" value="Genomic_DNA"/>
</dbReference>
<feature type="transmembrane region" description="Helical" evidence="1">
    <location>
        <begin position="233"/>
        <end position="252"/>
    </location>
</feature>
<keyword evidence="1" id="KW-1133">Transmembrane helix</keyword>
<keyword evidence="1" id="KW-0472">Membrane</keyword>
<accession>A0A0U1DMD6</accession>
<dbReference type="NCBIfam" id="TIGR03931">
    <property type="entry name" value="T7SS_Rv3446c"/>
    <property type="match status" value="1"/>
</dbReference>
<organism evidence="2 3">
    <name type="scientific">Mycobacterium europaeum</name>
    <dbReference type="NCBI Taxonomy" id="761804"/>
    <lineage>
        <taxon>Bacteria</taxon>
        <taxon>Bacillati</taxon>
        <taxon>Actinomycetota</taxon>
        <taxon>Actinomycetes</taxon>
        <taxon>Mycobacteriales</taxon>
        <taxon>Mycobacteriaceae</taxon>
        <taxon>Mycobacterium</taxon>
        <taxon>Mycobacterium simiae complex</taxon>
    </lineage>
</organism>
<proteinExistence type="predicted"/>
<dbReference type="RefSeq" id="WP_090422736.1">
    <property type="nucleotide sequence ID" value="NZ_CTEC01000002.1"/>
</dbReference>
<dbReference type="Proteomes" id="UP000199601">
    <property type="component" value="Unassembled WGS sequence"/>
</dbReference>
<evidence type="ECO:0000313" key="2">
    <source>
        <dbReference type="EMBL" id="CQD19199.1"/>
    </source>
</evidence>
<reference evidence="3" key="1">
    <citation type="submission" date="2015-03" db="EMBL/GenBank/DDBJ databases">
        <authorList>
            <person name="Urmite Genomes"/>
        </authorList>
    </citation>
    <scope>NUCLEOTIDE SEQUENCE [LARGE SCALE GENOMIC DNA]</scope>
    <source>
        <strain evidence="3">CSUR P1344</strain>
    </source>
</reference>
<protein>
    <submittedName>
        <fullName evidence="2">Putative alanine and valine rich protein</fullName>
    </submittedName>
</protein>